<protein>
    <recommendedName>
        <fullName evidence="1">AB hydrolase-1 domain-containing protein</fullName>
    </recommendedName>
</protein>
<dbReference type="GO" id="GO:0016020">
    <property type="term" value="C:membrane"/>
    <property type="evidence" value="ECO:0007669"/>
    <property type="project" value="TreeGrafter"/>
</dbReference>
<accession>A0A7I8DRS4</accession>
<organism evidence="2 3">
    <name type="scientific">Anaerocolumna chitinilytica</name>
    <dbReference type="NCBI Taxonomy" id="1727145"/>
    <lineage>
        <taxon>Bacteria</taxon>
        <taxon>Bacillati</taxon>
        <taxon>Bacillota</taxon>
        <taxon>Clostridia</taxon>
        <taxon>Lachnospirales</taxon>
        <taxon>Lachnospiraceae</taxon>
        <taxon>Anaerocolumna</taxon>
    </lineage>
</organism>
<dbReference type="GO" id="GO:0047372">
    <property type="term" value="F:monoacylglycerol lipase activity"/>
    <property type="evidence" value="ECO:0007669"/>
    <property type="project" value="TreeGrafter"/>
</dbReference>
<dbReference type="PANTHER" id="PTHR43798:SF5">
    <property type="entry name" value="MONOACYLGLYCEROL LIPASE ABHD6"/>
    <property type="match status" value="1"/>
</dbReference>
<dbReference type="InterPro" id="IPR000073">
    <property type="entry name" value="AB_hydrolase_1"/>
</dbReference>
<dbReference type="KEGG" id="acht:bsdcttw_40130"/>
<feature type="domain" description="AB hydrolase-1" evidence="1">
    <location>
        <begin position="22"/>
        <end position="119"/>
    </location>
</feature>
<dbReference type="PANTHER" id="PTHR43798">
    <property type="entry name" value="MONOACYLGLYCEROL LIPASE"/>
    <property type="match status" value="1"/>
</dbReference>
<proteinExistence type="predicted"/>
<dbReference type="Gene3D" id="3.40.50.1820">
    <property type="entry name" value="alpha/beta hydrolase"/>
    <property type="match status" value="1"/>
</dbReference>
<dbReference type="AlphaFoldDB" id="A0A7I8DRS4"/>
<gene>
    <name evidence="2" type="ORF">bsdcttw_40130</name>
</gene>
<evidence type="ECO:0000313" key="3">
    <source>
        <dbReference type="Proteomes" id="UP000515703"/>
    </source>
</evidence>
<name>A0A7I8DRS4_9FIRM</name>
<dbReference type="InterPro" id="IPR050266">
    <property type="entry name" value="AB_hydrolase_sf"/>
</dbReference>
<reference evidence="2 3" key="2">
    <citation type="submission" date="2020-08" db="EMBL/GenBank/DDBJ databases">
        <authorList>
            <person name="Ueki A."/>
            <person name="Tonouchi A."/>
        </authorList>
    </citation>
    <scope>NUCLEOTIDE SEQUENCE [LARGE SCALE GENOMIC DNA]</scope>
    <source>
        <strain evidence="2 3">CTTW</strain>
    </source>
</reference>
<sequence>MPYCNARDCNVFYEDIGIGETILFLHSGYSRGIIAFSGQIQPFCNKYRLLLPDFRGHGRTTAENKDWDTAVIADDMAAFIRNMGLHQVHLIGYSLGGGVALHLASKYPELVKSMITIGCGGVPDGTGSEAYEPEELLRRNETDFIERIRVRNWEATEGDWRHHMEQSVRDWRMYPCLSEEDFEKLKMPSFFLAGELDTYATKERLLNLQRKVENSEVWIVPECGHRPHMPTEKVKEVNERIGSFLDKVMMG</sequence>
<evidence type="ECO:0000259" key="1">
    <source>
        <dbReference type="Pfam" id="PF00561"/>
    </source>
</evidence>
<dbReference type="InterPro" id="IPR029058">
    <property type="entry name" value="AB_hydrolase_fold"/>
</dbReference>
<dbReference type="GO" id="GO:0046464">
    <property type="term" value="P:acylglycerol catabolic process"/>
    <property type="evidence" value="ECO:0007669"/>
    <property type="project" value="TreeGrafter"/>
</dbReference>
<dbReference type="Pfam" id="PF00561">
    <property type="entry name" value="Abhydrolase_1"/>
    <property type="match status" value="1"/>
</dbReference>
<dbReference type="Proteomes" id="UP000515703">
    <property type="component" value="Chromosome"/>
</dbReference>
<dbReference type="RefSeq" id="WP_185256591.1">
    <property type="nucleotide sequence ID" value="NZ_AP023368.1"/>
</dbReference>
<dbReference type="PRINTS" id="PR00111">
    <property type="entry name" value="ABHYDROLASE"/>
</dbReference>
<reference evidence="2 3" key="1">
    <citation type="submission" date="2020-08" db="EMBL/GenBank/DDBJ databases">
        <title>Draft genome sequencing of an Anaerocolumna strain isolated from anoxic soil subjected to BSD treatment.</title>
        <authorList>
            <person name="Uek A."/>
            <person name="Tonouchi A."/>
        </authorList>
    </citation>
    <scope>NUCLEOTIDE SEQUENCE [LARGE SCALE GENOMIC DNA]</scope>
    <source>
        <strain evidence="2 3">CTTW</strain>
    </source>
</reference>
<evidence type="ECO:0000313" key="2">
    <source>
        <dbReference type="EMBL" id="BCK00973.1"/>
    </source>
</evidence>
<dbReference type="EMBL" id="AP023368">
    <property type="protein sequence ID" value="BCK00973.1"/>
    <property type="molecule type" value="Genomic_DNA"/>
</dbReference>
<keyword evidence="3" id="KW-1185">Reference proteome</keyword>
<dbReference type="SUPFAM" id="SSF53474">
    <property type="entry name" value="alpha/beta-Hydrolases"/>
    <property type="match status" value="1"/>
</dbReference>